<dbReference type="GO" id="GO:0003848">
    <property type="term" value="F:2-amino-4-hydroxy-6-hydroxymethyldihydropteridine diphosphokinase activity"/>
    <property type="evidence" value="ECO:0007669"/>
    <property type="project" value="UniProtKB-EC"/>
</dbReference>
<name>A0A6I4UE35_9SPHN</name>
<evidence type="ECO:0000313" key="16">
    <source>
        <dbReference type="Proteomes" id="UP000439914"/>
    </source>
</evidence>
<comment type="similarity">
    <text evidence="2">Belongs to the HPPK family.</text>
</comment>
<comment type="pathway">
    <text evidence="1">Cofactor biosynthesis; tetrahydrofolate biosynthesis; 2-amino-4-hydroxy-6-hydroxymethyl-7,8-dihydropteridine diphosphate from 7,8-dihydroneopterin triphosphate: step 4/4.</text>
</comment>
<dbReference type="SUPFAM" id="SSF55083">
    <property type="entry name" value="6-hydroxymethyl-7,8-dihydropterin pyrophosphokinase, HPPK"/>
    <property type="match status" value="1"/>
</dbReference>
<reference evidence="15 16" key="1">
    <citation type="submission" date="2019-12" db="EMBL/GenBank/DDBJ databases">
        <title>Genomic-based taxomic classification of the family Erythrobacteraceae.</title>
        <authorList>
            <person name="Xu L."/>
        </authorList>
    </citation>
    <scope>NUCLEOTIDE SEQUENCE [LARGE SCALE GENOMIC DNA]</scope>
    <source>
        <strain evidence="15 16">CGMCC 1.8703</strain>
    </source>
</reference>
<dbReference type="EMBL" id="JAUSWK010000003">
    <property type="protein sequence ID" value="MDQ0567012.1"/>
    <property type="molecule type" value="Genomic_DNA"/>
</dbReference>
<dbReference type="GO" id="GO:0046654">
    <property type="term" value="P:tetrahydrofolate biosynthetic process"/>
    <property type="evidence" value="ECO:0007669"/>
    <property type="project" value="UniProtKB-UniPathway"/>
</dbReference>
<sequence length="164" mass="17862">MGDASEHRYLVALGSNRRVQGLGAPRAVLAGAVAALAQSGWEVEAVARVIDSAPVGPSLRRYANGAAIIAGDRAPLAALASLQAIERAFGRDRRGQRWRSRTLDLDIVLWSGGTWYGPRLAIPHPLFRQRDFVLRPAAQIAPDWRDPVSGLTLRQLAARAVRRR</sequence>
<evidence type="ECO:0000256" key="5">
    <source>
        <dbReference type="ARBA" id="ARBA00022679"/>
    </source>
</evidence>
<accession>A0A6I4UE35</accession>
<feature type="domain" description="7,8-dihydro-6-hydroxymethylpterin-pyrophosphokinase" evidence="13">
    <location>
        <begin position="11"/>
        <end position="142"/>
    </location>
</feature>
<dbReference type="InterPro" id="IPR035907">
    <property type="entry name" value="Hppk_sf"/>
</dbReference>
<dbReference type="PANTHER" id="PTHR43071">
    <property type="entry name" value="2-AMINO-4-HYDROXY-6-HYDROXYMETHYLDIHYDROPTERIDINE PYROPHOSPHOKINASE"/>
    <property type="match status" value="1"/>
</dbReference>
<dbReference type="EMBL" id="WTYG01000004">
    <property type="protein sequence ID" value="MXP36646.1"/>
    <property type="molecule type" value="Genomic_DNA"/>
</dbReference>
<evidence type="ECO:0000256" key="10">
    <source>
        <dbReference type="ARBA" id="ARBA00029409"/>
    </source>
</evidence>
<dbReference type="Proteomes" id="UP000439914">
    <property type="component" value="Unassembled WGS sequence"/>
</dbReference>
<dbReference type="UniPathway" id="UPA00077">
    <property type="reaction ID" value="UER00155"/>
</dbReference>
<evidence type="ECO:0000256" key="4">
    <source>
        <dbReference type="ARBA" id="ARBA00016218"/>
    </source>
</evidence>
<organism evidence="15 16">
    <name type="scientific">Qipengyuania citrea</name>
    <dbReference type="NCBI Taxonomy" id="225971"/>
    <lineage>
        <taxon>Bacteria</taxon>
        <taxon>Pseudomonadati</taxon>
        <taxon>Pseudomonadota</taxon>
        <taxon>Alphaproteobacteria</taxon>
        <taxon>Sphingomonadales</taxon>
        <taxon>Erythrobacteraceae</taxon>
        <taxon>Qipengyuania</taxon>
    </lineage>
</organism>
<comment type="caution">
    <text evidence="15">The sequence shown here is derived from an EMBL/GenBank/DDBJ whole genome shotgun (WGS) entry which is preliminary data.</text>
</comment>
<evidence type="ECO:0000313" key="17">
    <source>
        <dbReference type="Proteomes" id="UP001238601"/>
    </source>
</evidence>
<keyword evidence="7 15" id="KW-0418">Kinase</keyword>
<protein>
    <recommendedName>
        <fullName evidence="4">2-amino-4-hydroxy-6-hydroxymethyldihydropteridine pyrophosphokinase</fullName>
        <ecNumber evidence="3">2.7.6.3</ecNumber>
    </recommendedName>
    <alternativeName>
        <fullName evidence="11">6-hydroxymethyl-7,8-dihydropterin pyrophosphokinase</fullName>
    </alternativeName>
    <alternativeName>
        <fullName evidence="12">7,8-dihydro-6-hydroxymethylpterin-pyrophosphokinase</fullName>
    </alternativeName>
</protein>
<gene>
    <name evidence="15" type="primary">folK</name>
    <name evidence="15" type="ORF">GRI55_12850</name>
    <name evidence="14" type="ORF">QOZ97_002559</name>
</gene>
<keyword evidence="6" id="KW-0547">Nucleotide-binding</keyword>
<keyword evidence="17" id="KW-1185">Reference proteome</keyword>
<evidence type="ECO:0000256" key="8">
    <source>
        <dbReference type="ARBA" id="ARBA00022840"/>
    </source>
</evidence>
<dbReference type="Pfam" id="PF01288">
    <property type="entry name" value="HPPK"/>
    <property type="match status" value="1"/>
</dbReference>
<dbReference type="GeneID" id="93687381"/>
<dbReference type="AlphaFoldDB" id="A0A6I4UE35"/>
<evidence type="ECO:0000256" key="11">
    <source>
        <dbReference type="ARBA" id="ARBA00029766"/>
    </source>
</evidence>
<dbReference type="GO" id="GO:0016301">
    <property type="term" value="F:kinase activity"/>
    <property type="evidence" value="ECO:0007669"/>
    <property type="project" value="UniProtKB-KW"/>
</dbReference>
<keyword evidence="5 15" id="KW-0808">Transferase</keyword>
<evidence type="ECO:0000256" key="6">
    <source>
        <dbReference type="ARBA" id="ARBA00022741"/>
    </source>
</evidence>
<comment type="function">
    <text evidence="10">Catalyzes the transfer of pyrophosphate from adenosine triphosphate (ATP) to 6-hydroxymethyl-7,8-dihydropterin, an enzymatic step in folate biosynthesis pathway.</text>
</comment>
<reference evidence="14 17" key="2">
    <citation type="submission" date="2023-07" db="EMBL/GenBank/DDBJ databases">
        <title>Genomic Encyclopedia of Type Strains, Phase IV (KMG-IV): sequencing the most valuable type-strain genomes for metagenomic binning, comparative biology and taxonomic classification.</title>
        <authorList>
            <person name="Goeker M."/>
        </authorList>
    </citation>
    <scope>NUCLEOTIDE SEQUENCE [LARGE SCALE GENOMIC DNA]</scope>
    <source>
        <strain evidence="14 17">DSM 14432</strain>
    </source>
</reference>
<dbReference type="InterPro" id="IPR000550">
    <property type="entry name" value="Hppk"/>
</dbReference>
<evidence type="ECO:0000256" key="3">
    <source>
        <dbReference type="ARBA" id="ARBA00013253"/>
    </source>
</evidence>
<evidence type="ECO:0000256" key="12">
    <source>
        <dbReference type="ARBA" id="ARBA00033413"/>
    </source>
</evidence>
<dbReference type="NCBIfam" id="TIGR01498">
    <property type="entry name" value="folK"/>
    <property type="match status" value="1"/>
</dbReference>
<keyword evidence="9" id="KW-0289">Folate biosynthesis</keyword>
<dbReference type="Proteomes" id="UP001238601">
    <property type="component" value="Unassembled WGS sequence"/>
</dbReference>
<evidence type="ECO:0000313" key="14">
    <source>
        <dbReference type="EMBL" id="MDQ0567012.1"/>
    </source>
</evidence>
<dbReference type="RefSeq" id="WP_160767438.1">
    <property type="nucleotide sequence ID" value="NZ_JAUSWK010000003.1"/>
</dbReference>
<dbReference type="PANTHER" id="PTHR43071:SF1">
    <property type="entry name" value="2-AMINO-4-HYDROXY-6-HYDROXYMETHYLDIHYDROPTERIDINE PYROPHOSPHOKINASE"/>
    <property type="match status" value="1"/>
</dbReference>
<proteinExistence type="inferred from homology"/>
<evidence type="ECO:0000256" key="7">
    <source>
        <dbReference type="ARBA" id="ARBA00022777"/>
    </source>
</evidence>
<evidence type="ECO:0000256" key="1">
    <source>
        <dbReference type="ARBA" id="ARBA00005051"/>
    </source>
</evidence>
<dbReference type="EC" id="2.7.6.3" evidence="3"/>
<dbReference type="GO" id="GO:0005524">
    <property type="term" value="F:ATP binding"/>
    <property type="evidence" value="ECO:0007669"/>
    <property type="project" value="UniProtKB-KW"/>
</dbReference>
<dbReference type="Gene3D" id="3.30.70.560">
    <property type="entry name" value="7,8-Dihydro-6-hydroxymethylpterin-pyrophosphokinase HPPK"/>
    <property type="match status" value="1"/>
</dbReference>
<dbReference type="GO" id="GO:0046656">
    <property type="term" value="P:folic acid biosynthetic process"/>
    <property type="evidence" value="ECO:0007669"/>
    <property type="project" value="UniProtKB-KW"/>
</dbReference>
<dbReference type="CDD" id="cd00483">
    <property type="entry name" value="HPPK"/>
    <property type="match status" value="1"/>
</dbReference>
<evidence type="ECO:0000313" key="15">
    <source>
        <dbReference type="EMBL" id="MXP36646.1"/>
    </source>
</evidence>
<evidence type="ECO:0000256" key="2">
    <source>
        <dbReference type="ARBA" id="ARBA00005810"/>
    </source>
</evidence>
<evidence type="ECO:0000256" key="9">
    <source>
        <dbReference type="ARBA" id="ARBA00022909"/>
    </source>
</evidence>
<evidence type="ECO:0000259" key="13">
    <source>
        <dbReference type="Pfam" id="PF01288"/>
    </source>
</evidence>
<keyword evidence="8" id="KW-0067">ATP-binding</keyword>